<dbReference type="GO" id="GO:0032259">
    <property type="term" value="P:methylation"/>
    <property type="evidence" value="ECO:0007669"/>
    <property type="project" value="UniProtKB-KW"/>
</dbReference>
<evidence type="ECO:0000256" key="5">
    <source>
        <dbReference type="ARBA" id="ARBA00022691"/>
    </source>
</evidence>
<dbReference type="InterPro" id="IPR014777">
    <property type="entry name" value="4pyrrole_Mease_sub1"/>
</dbReference>
<keyword evidence="4 7" id="KW-0808">Transferase</keyword>
<proteinExistence type="predicted"/>
<dbReference type="PANTHER" id="PTHR43467">
    <property type="entry name" value="COBALT-PRECORRIN-2 C(20)-METHYLTRANSFERASE"/>
    <property type="match status" value="1"/>
</dbReference>
<reference evidence="7 8" key="1">
    <citation type="submission" date="2020-07" db="EMBL/GenBank/DDBJ databases">
        <title>Sequencing the genomes of 1000 actinobacteria strains.</title>
        <authorList>
            <person name="Klenk H.-P."/>
        </authorList>
    </citation>
    <scope>NUCLEOTIDE SEQUENCE [LARGE SCALE GENOMIC DNA]</scope>
    <source>
        <strain evidence="7 8">DSM 24723</strain>
    </source>
</reference>
<dbReference type="GO" id="GO:0043819">
    <property type="term" value="F:precorrin-6A synthase (deacetylating) activity"/>
    <property type="evidence" value="ECO:0007669"/>
    <property type="project" value="UniProtKB-EC"/>
</dbReference>
<dbReference type="InterPro" id="IPR012797">
    <property type="entry name" value="CobF"/>
</dbReference>
<dbReference type="Gene3D" id="3.30.950.10">
    <property type="entry name" value="Methyltransferase, Cobalt-precorrin-4 Transmethylase, Domain 2"/>
    <property type="match status" value="1"/>
</dbReference>
<evidence type="ECO:0000313" key="7">
    <source>
        <dbReference type="EMBL" id="NYG37643.1"/>
    </source>
</evidence>
<dbReference type="PIRSF" id="PIRSF036525">
    <property type="entry name" value="CobF"/>
    <property type="match status" value="1"/>
</dbReference>
<comment type="caution">
    <text evidence="7">The sequence shown here is derived from an EMBL/GenBank/DDBJ whole genome shotgun (WGS) entry which is preliminary data.</text>
</comment>
<evidence type="ECO:0000313" key="8">
    <source>
        <dbReference type="Proteomes" id="UP000592181"/>
    </source>
</evidence>
<evidence type="ECO:0000256" key="3">
    <source>
        <dbReference type="ARBA" id="ARBA00022603"/>
    </source>
</evidence>
<dbReference type="CDD" id="cd11643">
    <property type="entry name" value="Precorrin-6A-synthase"/>
    <property type="match status" value="1"/>
</dbReference>
<keyword evidence="3 7" id="KW-0489">Methyltransferase</keyword>
<dbReference type="EMBL" id="JACBZX010000001">
    <property type="protein sequence ID" value="NYG37643.1"/>
    <property type="molecule type" value="Genomic_DNA"/>
</dbReference>
<dbReference type="GO" id="GO:0009236">
    <property type="term" value="P:cobalamin biosynthetic process"/>
    <property type="evidence" value="ECO:0007669"/>
    <property type="project" value="UniProtKB-KW"/>
</dbReference>
<dbReference type="EC" id="2.1.1.152" evidence="7"/>
<dbReference type="PANTHER" id="PTHR43467:SF1">
    <property type="entry name" value="PRECORRIN-6A SYNTHASE [DEACETYLATING]"/>
    <property type="match status" value="1"/>
</dbReference>
<dbReference type="InterPro" id="IPR000878">
    <property type="entry name" value="4pyrrol_Mease"/>
</dbReference>
<accession>A0A852XA70</accession>
<protein>
    <submittedName>
        <fullName evidence="7">Precorrin-6A synthase</fullName>
        <ecNumber evidence="7">2.1.1.152</ecNumber>
    </submittedName>
</protein>
<dbReference type="InterPro" id="IPR014776">
    <property type="entry name" value="4pyrrole_Mease_sub2"/>
</dbReference>
<keyword evidence="8" id="KW-1185">Reference proteome</keyword>
<dbReference type="AlphaFoldDB" id="A0A852XA70"/>
<dbReference type="InterPro" id="IPR035996">
    <property type="entry name" value="4pyrrol_Methylase_sf"/>
</dbReference>
<evidence type="ECO:0000256" key="1">
    <source>
        <dbReference type="ARBA" id="ARBA00004953"/>
    </source>
</evidence>
<evidence type="ECO:0000256" key="4">
    <source>
        <dbReference type="ARBA" id="ARBA00022679"/>
    </source>
</evidence>
<keyword evidence="2" id="KW-0169">Cobalamin biosynthesis</keyword>
<comment type="pathway">
    <text evidence="1">Cofactor biosynthesis; adenosylcobalamin biosynthesis.</text>
</comment>
<name>A0A852XA70_9MICO</name>
<evidence type="ECO:0000256" key="2">
    <source>
        <dbReference type="ARBA" id="ARBA00022573"/>
    </source>
</evidence>
<dbReference type="Gene3D" id="3.40.1010.10">
    <property type="entry name" value="Cobalt-precorrin-4 Transmethylase, Domain 1"/>
    <property type="match status" value="1"/>
</dbReference>
<dbReference type="SUPFAM" id="SSF53790">
    <property type="entry name" value="Tetrapyrrole methylase"/>
    <property type="match status" value="1"/>
</dbReference>
<dbReference type="RefSeq" id="WP_179462980.1">
    <property type="nucleotide sequence ID" value="NZ_JACBZX010000001.1"/>
</dbReference>
<keyword evidence="5" id="KW-0949">S-adenosyl-L-methionine</keyword>
<feature type="domain" description="Tetrapyrrole methylase" evidence="6">
    <location>
        <begin position="10"/>
        <end position="241"/>
    </location>
</feature>
<gene>
    <name evidence="7" type="ORF">BJY28_002112</name>
</gene>
<organism evidence="7 8">
    <name type="scientific">Janibacter alkaliphilus</name>
    <dbReference type="NCBI Taxonomy" id="1069963"/>
    <lineage>
        <taxon>Bacteria</taxon>
        <taxon>Bacillati</taxon>
        <taxon>Actinomycetota</taxon>
        <taxon>Actinomycetes</taxon>
        <taxon>Micrococcales</taxon>
        <taxon>Intrasporangiaceae</taxon>
        <taxon>Janibacter</taxon>
    </lineage>
</organism>
<dbReference type="Pfam" id="PF00590">
    <property type="entry name" value="TP_methylase"/>
    <property type="match status" value="1"/>
</dbReference>
<evidence type="ECO:0000259" key="6">
    <source>
        <dbReference type="Pfam" id="PF00590"/>
    </source>
</evidence>
<sequence>MSAAQEQSRRIHVVGIGAGSPGHLTAQAAAAIREVDVVLVADKGERVDELRALREAILREVCADGRLPEVVAVPDPRRGPDAERDATGYAQAVRDWHAARTDAYVRVIEELPEDAVVGFLVWGDPAFYDSTIRVVDAIGERLPTEVTVVPGISAFQALAAEHQVVLHRVGEPVHVTTGRRLVEQWRAARAAGVALGTVVVMLDGHLACQDLVGSDPDLTIRWGAYVGMPQQELRAGRLADVIDEIVALRAELRAQHGWVMDVYTLS</sequence>
<dbReference type="Proteomes" id="UP000592181">
    <property type="component" value="Unassembled WGS sequence"/>
</dbReference>
<dbReference type="NCBIfam" id="TIGR02434">
    <property type="entry name" value="CobF"/>
    <property type="match status" value="1"/>
</dbReference>